<dbReference type="EMBL" id="CP044620">
    <property type="protein sequence ID" value="QRD86763.1"/>
    <property type="molecule type" value="Genomic_DNA"/>
</dbReference>
<evidence type="ECO:0000313" key="1">
    <source>
        <dbReference type="EMBL" id="QRD86763.1"/>
    </source>
</evidence>
<proteinExistence type="predicted"/>
<dbReference type="AlphaFoldDB" id="A0A7U2MN51"/>
<evidence type="ECO:0000313" key="2">
    <source>
        <dbReference type="Proteomes" id="UP000596276"/>
    </source>
</evidence>
<organism evidence="1 2">
    <name type="scientific">Aspergillus flavus (strain ATCC 200026 / FGSC A1120 / IAM 13836 / NRRL 3357 / JCM 12722 / SRRC 167)</name>
    <dbReference type="NCBI Taxonomy" id="332952"/>
    <lineage>
        <taxon>Eukaryota</taxon>
        <taxon>Fungi</taxon>
        <taxon>Dikarya</taxon>
        <taxon>Ascomycota</taxon>
        <taxon>Pezizomycotina</taxon>
        <taxon>Eurotiomycetes</taxon>
        <taxon>Eurotiomycetidae</taxon>
        <taxon>Eurotiales</taxon>
        <taxon>Aspergillaceae</taxon>
        <taxon>Aspergillus</taxon>
        <taxon>Aspergillus subgen. Circumdati</taxon>
    </lineage>
</organism>
<protein>
    <submittedName>
        <fullName evidence="1">Uncharacterized protein</fullName>
    </submittedName>
</protein>
<dbReference type="Proteomes" id="UP000596276">
    <property type="component" value="Chromosome 3"/>
</dbReference>
<dbReference type="VEuPathDB" id="FungiDB:F9C07_7609"/>
<accession>A0A7U2MN51</accession>
<name>A0A7U2MN51_ASPFN</name>
<reference evidence="2" key="1">
    <citation type="journal article" date="2021" name="G3 (Bethesda)">
        <title>Chromosome assembled and annotated genome sequence of Aspergillus flavus NRRL 3357.</title>
        <authorList>
            <person name="Skerker J.M."/>
            <person name="Pianalto K.M."/>
            <person name="Mondo S.J."/>
            <person name="Yang K."/>
            <person name="Arkin A.P."/>
            <person name="Keller N.P."/>
            <person name="Grigoriev I.V."/>
            <person name="Louise Glass N.L."/>
        </authorList>
    </citation>
    <scope>NUCLEOTIDE SEQUENCE [LARGE SCALE GENOMIC DNA]</scope>
    <source>
        <strain evidence="2">ATCC 200026 / FGSC A1120 / IAM 13836 / NRRL 3357 / JCM 12722 / SRRC 167</strain>
    </source>
</reference>
<gene>
    <name evidence="1" type="ORF">F9C07_7609</name>
</gene>
<keyword evidence="2" id="KW-1185">Reference proteome</keyword>
<sequence>MMGGLSFLFIRPSWRLNEHAFCSDTMMTTKRNDVTSKYNRNRGEFAYISCTLLHRGDGRVSSAPGETEMARSLLLVCLLWPPKTRSNLCFVKAKILERQPFGFSTSPLFLSESDLSPFSLILSLYHRNPEPKMD</sequence>